<sequence>MSAAASSRKRKSDAENGAASKKARAGGAHASAVALVDAVLADREDYPIPEDDDAILESLVSLAEYARSLEEQWAGALQAPSAAAPPRKSKEELEAAAEKIRKAAQSGIKKQMTWKPTCKTKRAKWAYDGVCPDPAVFGVLLQLGGPPKFKMKKIPVDEFEKCIGPCEGHARYNELSISGTDVNVRWSESGEFKFSGTYGI</sequence>
<protein>
    <submittedName>
        <fullName evidence="2">Uncharacterized protein</fullName>
    </submittedName>
</protein>
<organism evidence="2 3">
    <name type="scientific">Obba rivulosa</name>
    <dbReference type="NCBI Taxonomy" id="1052685"/>
    <lineage>
        <taxon>Eukaryota</taxon>
        <taxon>Fungi</taxon>
        <taxon>Dikarya</taxon>
        <taxon>Basidiomycota</taxon>
        <taxon>Agaricomycotina</taxon>
        <taxon>Agaricomycetes</taxon>
        <taxon>Polyporales</taxon>
        <taxon>Gelatoporiaceae</taxon>
        <taxon>Obba</taxon>
    </lineage>
</organism>
<evidence type="ECO:0000313" key="3">
    <source>
        <dbReference type="Proteomes" id="UP000250043"/>
    </source>
</evidence>
<dbReference type="AlphaFoldDB" id="A0A8E2ANQ9"/>
<evidence type="ECO:0000256" key="1">
    <source>
        <dbReference type="SAM" id="MobiDB-lite"/>
    </source>
</evidence>
<accession>A0A8E2ANQ9</accession>
<evidence type="ECO:0000313" key="2">
    <source>
        <dbReference type="EMBL" id="OCH88081.1"/>
    </source>
</evidence>
<dbReference type="EMBL" id="KV722463">
    <property type="protein sequence ID" value="OCH88081.1"/>
    <property type="molecule type" value="Genomic_DNA"/>
</dbReference>
<reference evidence="2 3" key="1">
    <citation type="submission" date="2016-07" db="EMBL/GenBank/DDBJ databases">
        <title>Draft genome of the white-rot fungus Obba rivulosa 3A-2.</title>
        <authorList>
            <consortium name="DOE Joint Genome Institute"/>
            <person name="Miettinen O."/>
            <person name="Riley R."/>
            <person name="Acob R."/>
            <person name="Barry K."/>
            <person name="Cullen D."/>
            <person name="De Vries R."/>
            <person name="Hainaut M."/>
            <person name="Hatakka A."/>
            <person name="Henrissat B."/>
            <person name="Hilden K."/>
            <person name="Kuo R."/>
            <person name="Labutti K."/>
            <person name="Lipzen A."/>
            <person name="Makela M.R."/>
            <person name="Sandor L."/>
            <person name="Spatafora J.W."/>
            <person name="Grigoriev I.V."/>
            <person name="Hibbett D.S."/>
        </authorList>
    </citation>
    <scope>NUCLEOTIDE SEQUENCE [LARGE SCALE GENOMIC DNA]</scope>
    <source>
        <strain evidence="2 3">3A-2</strain>
    </source>
</reference>
<proteinExistence type="predicted"/>
<name>A0A8E2ANQ9_9APHY</name>
<dbReference type="OrthoDB" id="5370359at2759"/>
<gene>
    <name evidence="2" type="ORF">OBBRIDRAFT_820365</name>
</gene>
<keyword evidence="3" id="KW-1185">Reference proteome</keyword>
<feature type="region of interest" description="Disordered" evidence="1">
    <location>
        <begin position="1"/>
        <end position="31"/>
    </location>
</feature>
<feature type="compositionally biased region" description="Low complexity" evidence="1">
    <location>
        <begin position="17"/>
        <end position="31"/>
    </location>
</feature>
<dbReference type="Proteomes" id="UP000250043">
    <property type="component" value="Unassembled WGS sequence"/>
</dbReference>